<dbReference type="InterPro" id="IPR002140">
    <property type="entry name" value="Sdo1/SBDS"/>
</dbReference>
<dbReference type="Gene3D" id="1.10.10.900">
    <property type="entry name" value="SBDS protein C-terminal domain, subdomain 1"/>
    <property type="match status" value="1"/>
</dbReference>
<comment type="similarity">
    <text evidence="1">Belongs to the SDO1/SBDS family.</text>
</comment>
<protein>
    <submittedName>
        <fullName evidence="5">Shwachman-Bodian-Diamond syndrome protein</fullName>
    </submittedName>
</protein>
<dbReference type="HOGENOM" id="CLU_043216_2_0_2"/>
<dbReference type="InterPro" id="IPR039100">
    <property type="entry name" value="Sdo1/SBDS-like"/>
</dbReference>
<dbReference type="GeneID" id="41601679"/>
<evidence type="ECO:0000313" key="6">
    <source>
        <dbReference type="Proteomes" id="UP000056925"/>
    </source>
</evidence>
<dbReference type="KEGG" id="mthe:MSTHC_0410"/>
<accession>A0A0E3KZY7</accession>
<feature type="domain" description="Ribosome maturation protein SDO1/SBDS C-terminal" evidence="4">
    <location>
        <begin position="165"/>
        <end position="230"/>
    </location>
</feature>
<dbReference type="InterPro" id="IPR036786">
    <property type="entry name" value="Ribosome_mat_SBDS_N_sf"/>
</dbReference>
<dbReference type="Pfam" id="PF09377">
    <property type="entry name" value="SBDS_domain_II"/>
    <property type="match status" value="1"/>
</dbReference>
<dbReference type="SUPFAM" id="SSF89895">
    <property type="entry name" value="FYSH domain"/>
    <property type="match status" value="1"/>
</dbReference>
<dbReference type="PATRIC" id="fig|1434121.4.peg.509"/>
<dbReference type="Gene3D" id="3.30.1250.10">
    <property type="entry name" value="Ribosome maturation protein SBDS, N-terminal domain"/>
    <property type="match status" value="1"/>
</dbReference>
<dbReference type="PANTHER" id="PTHR10927">
    <property type="entry name" value="RIBOSOME MATURATION PROTEIN SBDS"/>
    <property type="match status" value="1"/>
</dbReference>
<dbReference type="AlphaFoldDB" id="A0A0E3KZY7"/>
<dbReference type="Gene3D" id="3.30.70.240">
    <property type="match status" value="1"/>
</dbReference>
<dbReference type="Pfam" id="PF01172">
    <property type="entry name" value="SBDS_N"/>
    <property type="match status" value="1"/>
</dbReference>
<dbReference type="NCBIfam" id="TIGR00291">
    <property type="entry name" value="RNA_SBDS"/>
    <property type="match status" value="1"/>
</dbReference>
<evidence type="ECO:0000259" key="3">
    <source>
        <dbReference type="Pfam" id="PF09377"/>
    </source>
</evidence>
<dbReference type="SUPFAM" id="SSF109728">
    <property type="entry name" value="Hypothetical protein AF0491, middle domain"/>
    <property type="match status" value="1"/>
</dbReference>
<dbReference type="InterPro" id="IPR018978">
    <property type="entry name" value="SDO1/SBDS_central"/>
</dbReference>
<evidence type="ECO:0000256" key="1">
    <source>
        <dbReference type="ARBA" id="ARBA00007433"/>
    </source>
</evidence>
<dbReference type="PANTHER" id="PTHR10927:SF4">
    <property type="entry name" value="RIBOSOME MATURATION PROTEIN SDO1 HOMOLOG"/>
    <property type="match status" value="1"/>
</dbReference>
<dbReference type="GO" id="GO:0042256">
    <property type="term" value="P:cytosolic ribosome assembly"/>
    <property type="evidence" value="ECO:0007669"/>
    <property type="project" value="InterPro"/>
</dbReference>
<dbReference type="InterPro" id="IPR019783">
    <property type="entry name" value="SDO1/SBDS_N"/>
</dbReference>
<sequence length="230" mass="25787">MVSLDEAVTARLKRGNKHFEVLVEPEGALAYKRGEDVNLEDILAVETIFEDASRGDRAAESDIVNAFETTDPLKIAAMILKSGKLQLTADQRKRMIEEKKRKVIYTISRNAINPQTKAPHPPARIERAMEEAKVHIDPLKSVDQLVNITMKAIRPLIPIRFEEINIAVKIPPEYAPKAYGEISRIGSITKEEWQPDGSWIAVVRIPAGVQTDFYALINHLTKGEAQTKLL</sequence>
<dbReference type="InterPro" id="IPR037188">
    <property type="entry name" value="Sdo1/SBDS_central_sf"/>
</dbReference>
<feature type="domain" description="Ribosome maturation protein SDO1/SBDS central" evidence="3">
    <location>
        <begin position="101"/>
        <end position="162"/>
    </location>
</feature>
<name>A0A0E3KZY7_METTE</name>
<organism evidence="5 6">
    <name type="scientific">Methanosarcina thermophila CHTI-55</name>
    <dbReference type="NCBI Taxonomy" id="1434121"/>
    <lineage>
        <taxon>Archaea</taxon>
        <taxon>Methanobacteriati</taxon>
        <taxon>Methanobacteriota</taxon>
        <taxon>Stenosarchaea group</taxon>
        <taxon>Methanomicrobia</taxon>
        <taxon>Methanosarcinales</taxon>
        <taxon>Methanosarcinaceae</taxon>
        <taxon>Methanosarcina</taxon>
    </lineage>
</organism>
<dbReference type="InterPro" id="IPR046928">
    <property type="entry name" value="SDO1/SBDS_C"/>
</dbReference>
<proteinExistence type="inferred from homology"/>
<dbReference type="SUPFAM" id="SSF54980">
    <property type="entry name" value="EF-G C-terminal domain-like"/>
    <property type="match status" value="1"/>
</dbReference>
<evidence type="ECO:0000259" key="4">
    <source>
        <dbReference type="Pfam" id="PF20268"/>
    </source>
</evidence>
<dbReference type="EMBL" id="CP009502">
    <property type="protein sequence ID" value="AKB14728.1"/>
    <property type="molecule type" value="Genomic_DNA"/>
</dbReference>
<gene>
    <name evidence="5" type="ORF">MSTHC_0410</name>
</gene>
<feature type="domain" description="Ribosome maturation protein SDO1/SBDS N-terminal" evidence="2">
    <location>
        <begin position="7"/>
        <end position="93"/>
    </location>
</feature>
<evidence type="ECO:0000259" key="2">
    <source>
        <dbReference type="Pfam" id="PF01172"/>
    </source>
</evidence>
<dbReference type="Proteomes" id="UP000056925">
    <property type="component" value="Chromosome"/>
</dbReference>
<evidence type="ECO:0000313" key="5">
    <source>
        <dbReference type="EMBL" id="AKB14728.1"/>
    </source>
</evidence>
<reference evidence="5 6" key="1">
    <citation type="submission" date="2014-07" db="EMBL/GenBank/DDBJ databases">
        <title>Methanogenic archaea and the global carbon cycle.</title>
        <authorList>
            <person name="Henriksen J.R."/>
            <person name="Luke J."/>
            <person name="Reinhart S."/>
            <person name="Benedict M.N."/>
            <person name="Youngblut N.D."/>
            <person name="Metcalf M.E."/>
            <person name="Whitaker R.J."/>
            <person name="Metcalf W.W."/>
        </authorList>
    </citation>
    <scope>NUCLEOTIDE SEQUENCE [LARGE SCALE GENOMIC DNA]</scope>
    <source>
        <strain evidence="5 6">CHTI-55</strain>
    </source>
</reference>
<dbReference type="InterPro" id="IPR035647">
    <property type="entry name" value="EFG_III/V"/>
</dbReference>
<dbReference type="Pfam" id="PF20268">
    <property type="entry name" value="SBDS_C"/>
    <property type="match status" value="1"/>
</dbReference>
<dbReference type="RefSeq" id="WP_148704316.1">
    <property type="nucleotide sequence ID" value="NZ_CP009502.1"/>
</dbReference>